<dbReference type="InterPro" id="IPR051803">
    <property type="entry name" value="TA_system_RelE-like_toxin"/>
</dbReference>
<dbReference type="Proteomes" id="UP000390335">
    <property type="component" value="Unassembled WGS sequence"/>
</dbReference>
<dbReference type="Pfam" id="PF05016">
    <property type="entry name" value="ParE_toxin"/>
    <property type="match status" value="1"/>
</dbReference>
<sequence>MKLAWTPEARADRRAIYTYIEAENVPAALALDELFAKRSKQLITHPMTGGPGRVSGTRELVVHRNYLLIYDLAGETVRIIRILHAAQQWPPNDFQPIP</sequence>
<gene>
    <name evidence="3" type="ORF">RsS93_53980</name>
</gene>
<protein>
    <recommendedName>
        <fullName evidence="5">Death on curing protein, Doc toxin</fullName>
    </recommendedName>
</protein>
<keyword evidence="2" id="KW-1277">Toxin-antitoxin system</keyword>
<proteinExistence type="inferred from homology"/>
<evidence type="ECO:0000256" key="1">
    <source>
        <dbReference type="ARBA" id="ARBA00006226"/>
    </source>
</evidence>
<comment type="caution">
    <text evidence="3">The sequence shown here is derived from an EMBL/GenBank/DDBJ whole genome shotgun (WGS) entry which is preliminary data.</text>
</comment>
<reference evidence="3 4" key="1">
    <citation type="journal article" date="2020" name="Genome Biol. Evol.">
        <title>Rhizobium dioscoreae sp. nov., a plant growth-promoting bacterium isolated from yam (Dioscorea species).</title>
        <authorList>
            <person name="Ouyabe M."/>
            <person name="Tanaka N."/>
            <person name="Shiwa Y."/>
            <person name="Fujita N."/>
            <person name="Kikuno H."/>
            <person name="Babil P."/>
            <person name="Shiwachi H."/>
        </authorList>
    </citation>
    <scope>NUCLEOTIDE SEQUENCE [LARGE SCALE GENOMIC DNA]</scope>
    <source>
        <strain evidence="3 4">S-93</strain>
    </source>
</reference>
<evidence type="ECO:0000313" key="3">
    <source>
        <dbReference type="EMBL" id="GES52784.1"/>
    </source>
</evidence>
<accession>A0ABQ0ZB96</accession>
<comment type="similarity">
    <text evidence="1">Belongs to the RelE toxin family.</text>
</comment>
<dbReference type="InterPro" id="IPR035093">
    <property type="entry name" value="RelE/ParE_toxin_dom_sf"/>
</dbReference>
<organism evidence="3 4">
    <name type="scientific">Rhizobium dioscoreae</name>
    <dbReference type="NCBI Taxonomy" id="2653122"/>
    <lineage>
        <taxon>Bacteria</taxon>
        <taxon>Pseudomonadati</taxon>
        <taxon>Pseudomonadota</taxon>
        <taxon>Alphaproteobacteria</taxon>
        <taxon>Hyphomicrobiales</taxon>
        <taxon>Rhizobiaceae</taxon>
        <taxon>Rhizobium/Agrobacterium group</taxon>
        <taxon>Rhizobium</taxon>
    </lineage>
</organism>
<dbReference type="PANTHER" id="PTHR33755:SF6">
    <property type="entry name" value="PLASMID STABILIZATION SYSTEM PROTEIN"/>
    <property type="match status" value="1"/>
</dbReference>
<evidence type="ECO:0000256" key="2">
    <source>
        <dbReference type="ARBA" id="ARBA00022649"/>
    </source>
</evidence>
<dbReference type="Gene3D" id="3.30.2310.20">
    <property type="entry name" value="RelE-like"/>
    <property type="match status" value="1"/>
</dbReference>
<keyword evidence="4" id="KW-1185">Reference proteome</keyword>
<name>A0ABQ0ZB96_9HYPH</name>
<evidence type="ECO:0000313" key="4">
    <source>
        <dbReference type="Proteomes" id="UP000390335"/>
    </source>
</evidence>
<dbReference type="EMBL" id="BLAJ01000010">
    <property type="protein sequence ID" value="GES52784.1"/>
    <property type="molecule type" value="Genomic_DNA"/>
</dbReference>
<dbReference type="PANTHER" id="PTHR33755">
    <property type="entry name" value="TOXIN PARE1-RELATED"/>
    <property type="match status" value="1"/>
</dbReference>
<dbReference type="InterPro" id="IPR007712">
    <property type="entry name" value="RelE/ParE_toxin"/>
</dbReference>
<dbReference type="RefSeq" id="WP_152094640.1">
    <property type="nucleotide sequence ID" value="NZ_BLAJ01000010.1"/>
</dbReference>
<evidence type="ECO:0008006" key="5">
    <source>
        <dbReference type="Google" id="ProtNLM"/>
    </source>
</evidence>
<dbReference type="NCBIfam" id="TIGR02385">
    <property type="entry name" value="RelE_StbE"/>
    <property type="match status" value="1"/>
</dbReference>